<feature type="domain" description="GLUE N-terminal" evidence="12">
    <location>
        <begin position="7"/>
        <end position="316"/>
    </location>
</feature>
<dbReference type="GO" id="GO:0000814">
    <property type="term" value="C:ESCRT II complex"/>
    <property type="evidence" value="ECO:0007669"/>
    <property type="project" value="UniProtKB-UniRule"/>
</dbReference>
<dbReference type="SUPFAM" id="SSF50729">
    <property type="entry name" value="PH domain-like"/>
    <property type="match status" value="1"/>
</dbReference>
<keyword evidence="3 10" id="KW-0813">Transport</keyword>
<dbReference type="InterPro" id="IPR037855">
    <property type="entry name" value="Vps36"/>
</dbReference>
<dbReference type="PANTHER" id="PTHR13128:SF12">
    <property type="entry name" value="VACUOLAR PROTEIN-SORTING-ASSOCIATED PROTEIN 36"/>
    <property type="match status" value="1"/>
</dbReference>
<keyword evidence="7" id="KW-0862">Zinc</keyword>
<evidence type="ECO:0000256" key="9">
    <source>
        <dbReference type="PROSITE-ProRule" id="PRU00322"/>
    </source>
</evidence>
<evidence type="ECO:0000256" key="7">
    <source>
        <dbReference type="ARBA" id="ARBA00022833"/>
    </source>
</evidence>
<evidence type="ECO:0000256" key="4">
    <source>
        <dbReference type="ARBA" id="ARBA00022490"/>
    </source>
</evidence>
<dbReference type="PROSITE" id="PS51495">
    <property type="entry name" value="GLUE"/>
    <property type="match status" value="1"/>
</dbReference>
<dbReference type="Pfam" id="PF04157">
    <property type="entry name" value="EAP30"/>
    <property type="match status" value="1"/>
</dbReference>
<reference evidence="14" key="1">
    <citation type="journal article" date="2018" name="Nat. Microbiol.">
        <title>Leveraging single-cell genomics to expand the fungal tree of life.</title>
        <authorList>
            <person name="Ahrendt S.R."/>
            <person name="Quandt C.A."/>
            <person name="Ciobanu D."/>
            <person name="Clum A."/>
            <person name="Salamov A."/>
            <person name="Andreopoulos B."/>
            <person name="Cheng J.F."/>
            <person name="Woyke T."/>
            <person name="Pelin A."/>
            <person name="Henrissat B."/>
            <person name="Reynolds N.K."/>
            <person name="Benny G.L."/>
            <person name="Smith M.E."/>
            <person name="James T.Y."/>
            <person name="Grigoriev I.V."/>
        </authorList>
    </citation>
    <scope>NUCLEOTIDE SEQUENCE [LARGE SCALE GENOMIC DNA]</scope>
    <source>
        <strain evidence="14">RSA 1356</strain>
    </source>
</reference>
<dbReference type="Gene3D" id="2.30.29.30">
    <property type="entry name" value="Pleckstrin-homology domain (PH domain)/Phosphotyrosine-binding domain (PTB)"/>
    <property type="match status" value="1"/>
</dbReference>
<comment type="subcellular location">
    <subcellularLocation>
        <location evidence="10">Cytoplasm</location>
    </subcellularLocation>
    <subcellularLocation>
        <location evidence="10">Endosome</location>
    </subcellularLocation>
</comment>
<dbReference type="InterPro" id="IPR001876">
    <property type="entry name" value="Znf_RanBP2"/>
</dbReference>
<comment type="similarity">
    <text evidence="1 10">Belongs to the VPS36 family.</text>
</comment>
<evidence type="ECO:0000313" key="13">
    <source>
        <dbReference type="EMBL" id="RKP06860.1"/>
    </source>
</evidence>
<protein>
    <recommendedName>
        <fullName evidence="2 10">Vacuolar protein-sorting-associated protein 36</fullName>
    </recommendedName>
    <alternativeName>
        <fullName evidence="10">ESCRT-II complex subunit VPS36</fullName>
    </alternativeName>
</protein>
<feature type="domain" description="RanBP2-type" evidence="11">
    <location>
        <begin position="143"/>
        <end position="172"/>
    </location>
</feature>
<dbReference type="InterPro" id="IPR036390">
    <property type="entry name" value="WH_DNA-bd_sf"/>
</dbReference>
<dbReference type="FunFam" id="1.10.10.10:FF:000416">
    <property type="entry name" value="Vacuolar protein-sorting-associated protein 36"/>
    <property type="match status" value="1"/>
</dbReference>
<dbReference type="GO" id="GO:0043328">
    <property type="term" value="P:protein transport to vacuole involved in ubiquitin-dependent protein catabolic process via the multivesicular body sorting pathway"/>
    <property type="evidence" value="ECO:0007669"/>
    <property type="project" value="UniProtKB-UniRule"/>
</dbReference>
<evidence type="ECO:0000256" key="10">
    <source>
        <dbReference type="RuleBase" id="RU367095"/>
    </source>
</evidence>
<dbReference type="GO" id="GO:0032266">
    <property type="term" value="F:phosphatidylinositol-3-phosphate binding"/>
    <property type="evidence" value="ECO:0007669"/>
    <property type="project" value="UniProtKB-UniRule"/>
</dbReference>
<dbReference type="AlphaFoldDB" id="A0A4P9XNP1"/>
<organism evidence="13 14">
    <name type="scientific">Thamnocephalis sphaerospora</name>
    <dbReference type="NCBI Taxonomy" id="78915"/>
    <lineage>
        <taxon>Eukaryota</taxon>
        <taxon>Fungi</taxon>
        <taxon>Fungi incertae sedis</taxon>
        <taxon>Zoopagomycota</taxon>
        <taxon>Zoopagomycotina</taxon>
        <taxon>Zoopagomycetes</taxon>
        <taxon>Zoopagales</taxon>
        <taxon>Sigmoideomycetaceae</taxon>
        <taxon>Thamnocephalis</taxon>
    </lineage>
</organism>
<proteinExistence type="inferred from homology"/>
<dbReference type="InterPro" id="IPR021648">
    <property type="entry name" value="GLUE_dom"/>
</dbReference>
<accession>A0A4P9XNP1</accession>
<dbReference type="Gene3D" id="6.10.140.260">
    <property type="match status" value="1"/>
</dbReference>
<sequence length="496" mass="53094">MSYFDAVPLPRNSRDAFPLLAQETVLLAKAHVGLYLGKTRSVEFDDGTVYLTNRRIVYVDERLPRAKRFALALSWIERADSYASSILATAALAAGFINSSPKVTMYLRPRTTCEPSHDMADMAASMARLSVTTALDAHTSNGDDDEWACPICACPNPAHVGKCRLCGSVRRSPSHMGTRSTAAQRTSSPLPSISVARDANTVGVHTRPSVTAMASHEEDSGIACPVCTFLNHVSMVQCEMCESALLKDESSGATAGEWMDLASGSTAADSSQPRIPDCQDATSVRYSFRDGGQPAFMALLRRLLQDRPWEQLERASDTISPVAVSQLGGINGLLQAIDQTSHGTEKTLISAFADLDSLMAKAAEMVTLAETIASRLDERAGAASAGATSSKESNMTLASLLTQLDIQNPVTKDTAGSAYYEELACEFSGFLAPMLASKAGAIALADAYCLFNRARGIELVSPQDLRRACDLAATLGLPMRIRRFASGLLAVQHDIL</sequence>
<dbReference type="SUPFAM" id="SSF90209">
    <property type="entry name" value="Ran binding protein zinc finger-like"/>
    <property type="match status" value="1"/>
</dbReference>
<dbReference type="InterPro" id="IPR040608">
    <property type="entry name" value="Snf8/Vps36"/>
</dbReference>
<evidence type="ECO:0000259" key="11">
    <source>
        <dbReference type="PROSITE" id="PS50199"/>
    </source>
</evidence>
<evidence type="ECO:0000256" key="5">
    <source>
        <dbReference type="ARBA" id="ARBA00022723"/>
    </source>
</evidence>
<evidence type="ECO:0000256" key="8">
    <source>
        <dbReference type="ARBA" id="ARBA00022927"/>
    </source>
</evidence>
<dbReference type="Gene3D" id="2.30.30.380">
    <property type="entry name" value="Zn-finger domain of Sec23/24"/>
    <property type="match status" value="1"/>
</dbReference>
<dbReference type="EMBL" id="KZ992804">
    <property type="protein sequence ID" value="RKP06860.1"/>
    <property type="molecule type" value="Genomic_DNA"/>
</dbReference>
<gene>
    <name evidence="13" type="ORF">THASP1DRAFT_31324</name>
</gene>
<dbReference type="STRING" id="78915.A0A4P9XNP1"/>
<dbReference type="Gene3D" id="1.10.10.10">
    <property type="entry name" value="Winged helix-like DNA-binding domain superfamily/Winged helix DNA-binding domain"/>
    <property type="match status" value="1"/>
</dbReference>
<evidence type="ECO:0000259" key="12">
    <source>
        <dbReference type="PROSITE" id="PS51495"/>
    </source>
</evidence>
<dbReference type="PROSITE" id="PS50199">
    <property type="entry name" value="ZF_RANBP2_2"/>
    <property type="match status" value="1"/>
</dbReference>
<keyword evidence="14" id="KW-1185">Reference proteome</keyword>
<dbReference type="PANTHER" id="PTHR13128">
    <property type="entry name" value="VACUOLAR PROTEIN-SORTING-ASSOCIATED PROTEIN 36"/>
    <property type="match status" value="1"/>
</dbReference>
<keyword evidence="8 10" id="KW-0653">Protein transport</keyword>
<dbReference type="InterPro" id="IPR036388">
    <property type="entry name" value="WH-like_DNA-bd_sf"/>
</dbReference>
<dbReference type="GO" id="GO:0031902">
    <property type="term" value="C:late endosome membrane"/>
    <property type="evidence" value="ECO:0007669"/>
    <property type="project" value="UniProtKB-UniRule"/>
</dbReference>
<keyword evidence="5" id="KW-0479">Metal-binding</keyword>
<dbReference type="SMART" id="SM00547">
    <property type="entry name" value="ZnF_RBZ"/>
    <property type="match status" value="2"/>
</dbReference>
<dbReference type="SUPFAM" id="SSF46785">
    <property type="entry name" value="Winged helix' DNA-binding domain"/>
    <property type="match status" value="1"/>
</dbReference>
<dbReference type="GO" id="GO:0043130">
    <property type="term" value="F:ubiquitin binding"/>
    <property type="evidence" value="ECO:0007669"/>
    <property type="project" value="UniProtKB-UniRule"/>
</dbReference>
<evidence type="ECO:0000256" key="2">
    <source>
        <dbReference type="ARBA" id="ARBA00017953"/>
    </source>
</evidence>
<keyword evidence="4 10" id="KW-0963">Cytoplasm</keyword>
<evidence type="ECO:0000256" key="1">
    <source>
        <dbReference type="ARBA" id="ARBA00009697"/>
    </source>
</evidence>
<dbReference type="Pfam" id="PF11605">
    <property type="entry name" value="Vps36_ESCRT-II"/>
    <property type="match status" value="1"/>
</dbReference>
<comment type="subunit">
    <text evidence="10">Component of the endosomal sorting complex required for transport II (ESCRT-II).</text>
</comment>
<evidence type="ECO:0000313" key="14">
    <source>
        <dbReference type="Proteomes" id="UP000271241"/>
    </source>
</evidence>
<evidence type="ECO:0000256" key="3">
    <source>
        <dbReference type="ARBA" id="ARBA00022448"/>
    </source>
</evidence>
<evidence type="ECO:0000256" key="6">
    <source>
        <dbReference type="ARBA" id="ARBA00022771"/>
    </source>
</evidence>
<dbReference type="GO" id="GO:0008270">
    <property type="term" value="F:zinc ion binding"/>
    <property type="evidence" value="ECO:0007669"/>
    <property type="project" value="UniProtKB-KW"/>
</dbReference>
<dbReference type="PROSITE" id="PS01358">
    <property type="entry name" value="ZF_RANBP2_1"/>
    <property type="match status" value="1"/>
</dbReference>
<dbReference type="Proteomes" id="UP000271241">
    <property type="component" value="Unassembled WGS sequence"/>
</dbReference>
<keyword evidence="10" id="KW-0967">Endosome</keyword>
<dbReference type="OrthoDB" id="271448at2759"/>
<dbReference type="InterPro" id="IPR011993">
    <property type="entry name" value="PH-like_dom_sf"/>
</dbReference>
<keyword evidence="6 9" id="KW-0863">Zinc-finger</keyword>
<dbReference type="InterPro" id="IPR036443">
    <property type="entry name" value="Znf_RanBP2_sf"/>
</dbReference>
<name>A0A4P9XNP1_9FUNG</name>
<comment type="function">
    <text evidence="10">Component of the ESCRT-II complex (endosomal sorting complex required for transport II), which is required for multivesicular body (MVB) formation and sorting of endosomal cargo proteins into MVBs.</text>
</comment>